<feature type="region of interest" description="Disordered" evidence="1">
    <location>
        <begin position="41"/>
        <end position="67"/>
    </location>
</feature>
<dbReference type="PRINTS" id="PR00453">
    <property type="entry name" value="VWFADOMAIN"/>
</dbReference>
<dbReference type="RefSeq" id="XP_013088283.2">
    <property type="nucleotide sequence ID" value="XM_013232829.2"/>
</dbReference>
<evidence type="ECO:0000259" key="2">
    <source>
        <dbReference type="PROSITE" id="PS50234"/>
    </source>
</evidence>
<dbReference type="SUPFAM" id="SSF53300">
    <property type="entry name" value="vWA-like"/>
    <property type="match status" value="1"/>
</dbReference>
<dbReference type="EnsemblMetazoa" id="BGLB019195-RA">
    <property type="protein sequence ID" value="BGLB019195-PA"/>
    <property type="gene ID" value="BGLB019195"/>
</dbReference>
<dbReference type="PROSITE" id="PS50234">
    <property type="entry name" value="VWFA"/>
    <property type="match status" value="1"/>
</dbReference>
<gene>
    <name evidence="3" type="primary">106072448</name>
</gene>
<protein>
    <recommendedName>
        <fullName evidence="2">VWFA domain-containing protein</fullName>
    </recommendedName>
</protein>
<dbReference type="VEuPathDB" id="VectorBase:BGLB019195"/>
<dbReference type="PANTHER" id="PTHR24020:SF20">
    <property type="entry name" value="PH DOMAIN-CONTAINING PROTEIN"/>
    <property type="match status" value="1"/>
</dbReference>
<organism evidence="3 4">
    <name type="scientific">Biomphalaria glabrata</name>
    <name type="common">Bloodfluke planorb</name>
    <name type="synonym">Freshwater snail</name>
    <dbReference type="NCBI Taxonomy" id="6526"/>
    <lineage>
        <taxon>Eukaryota</taxon>
        <taxon>Metazoa</taxon>
        <taxon>Spiralia</taxon>
        <taxon>Lophotrochozoa</taxon>
        <taxon>Mollusca</taxon>
        <taxon>Gastropoda</taxon>
        <taxon>Heterobranchia</taxon>
        <taxon>Euthyneura</taxon>
        <taxon>Panpulmonata</taxon>
        <taxon>Hygrophila</taxon>
        <taxon>Lymnaeoidea</taxon>
        <taxon>Planorbidae</taxon>
        <taxon>Biomphalaria</taxon>
    </lineage>
</organism>
<name>A0A2C9KG73_BIOGL</name>
<dbReference type="Pfam" id="PF00092">
    <property type="entry name" value="VWA"/>
    <property type="match status" value="1"/>
</dbReference>
<proteinExistence type="predicted"/>
<dbReference type="KEGG" id="bgt:106072448"/>
<feature type="domain" description="VWFA" evidence="2">
    <location>
        <begin position="78"/>
        <end position="251"/>
    </location>
</feature>
<dbReference type="OrthoDB" id="6132182at2759"/>
<dbReference type="SMART" id="SM00327">
    <property type="entry name" value="VWA"/>
    <property type="match status" value="1"/>
</dbReference>
<dbReference type="InterPro" id="IPR002035">
    <property type="entry name" value="VWF_A"/>
</dbReference>
<dbReference type="AlphaFoldDB" id="A0A2C9KG73"/>
<evidence type="ECO:0000313" key="4">
    <source>
        <dbReference type="Proteomes" id="UP000076420"/>
    </source>
</evidence>
<reference evidence="3" key="1">
    <citation type="submission" date="2020-05" db="UniProtKB">
        <authorList>
            <consortium name="EnsemblMetazoa"/>
        </authorList>
    </citation>
    <scope>IDENTIFICATION</scope>
    <source>
        <strain evidence="3">BB02</strain>
    </source>
</reference>
<dbReference type="PANTHER" id="PTHR24020">
    <property type="entry name" value="COLLAGEN ALPHA"/>
    <property type="match status" value="1"/>
</dbReference>
<dbReference type="VEuPathDB" id="VectorBase:BGLAX_044818"/>
<dbReference type="STRING" id="6526.A0A2C9KG73"/>
<dbReference type="InterPro" id="IPR036465">
    <property type="entry name" value="vWFA_dom_sf"/>
</dbReference>
<evidence type="ECO:0000313" key="3">
    <source>
        <dbReference type="EnsemblMetazoa" id="BGLB019195-PA"/>
    </source>
</evidence>
<dbReference type="InterPro" id="IPR050525">
    <property type="entry name" value="ECM_Assembly_Org"/>
</dbReference>
<dbReference type="Proteomes" id="UP000076420">
    <property type="component" value="Unassembled WGS sequence"/>
</dbReference>
<dbReference type="Gene3D" id="3.40.50.410">
    <property type="entry name" value="von Willebrand factor, type A domain"/>
    <property type="match status" value="1"/>
</dbReference>
<dbReference type="CDD" id="cd01450">
    <property type="entry name" value="vWFA_subfamily_ECM"/>
    <property type="match status" value="1"/>
</dbReference>
<accession>A0A2C9KG73</accession>
<evidence type="ECO:0000256" key="1">
    <source>
        <dbReference type="SAM" id="MobiDB-lite"/>
    </source>
</evidence>
<sequence>MFPDLFLNLFYNNIFYTQVVLLGQAFGQSFEYNYADPDYDQFRPTAERDPPQVRPLVERPPQPERDQTIEGCLNKKMDIYFVLDSSTSIYVLDYRRQLQFARDVVARLDINPSSTRVGLLTFSDQVNERPIELNRYTNKGDLLLNIKEDILPYRTGITNTDLAIRYVRENRDFRQDITKVIVVITDGGSRSPGQTAREAELAREQGFYLFVIGVGQYQEPAEWQSIASDPDSNFIYNLTNFLNLEVVKATLPSRACSLPPLLVGNCRVSNLNYGSIFYVATGRVLDNAYQLSNNFVARTSGDSSNIHVSYILDNCDTPTAENAFFASPEQYCSRYSAGSNSPLSELLTRAESATITNRQDFGDNNQVVVLFLDDDSLRFNSDQIRSKLQSFEAQGVEIIVVDISRRGVGTALQNLILRRENYIRFSGSITGQDQLHRSLIERTCTALTRPIEEGTPEEV</sequence>